<dbReference type="PANTHER" id="PTHR23501:SF191">
    <property type="entry name" value="VACUOLAR BASIC AMINO ACID TRANSPORTER 4"/>
    <property type="match status" value="1"/>
</dbReference>
<feature type="transmembrane region" description="Helical" evidence="7">
    <location>
        <begin position="198"/>
        <end position="216"/>
    </location>
</feature>
<dbReference type="InterPro" id="IPR011701">
    <property type="entry name" value="MFS"/>
</dbReference>
<dbReference type="GO" id="GO:0005886">
    <property type="term" value="C:plasma membrane"/>
    <property type="evidence" value="ECO:0007669"/>
    <property type="project" value="UniProtKB-SubCell"/>
</dbReference>
<feature type="transmembrane region" description="Helical" evidence="7">
    <location>
        <begin position="139"/>
        <end position="161"/>
    </location>
</feature>
<dbReference type="Gene3D" id="1.20.1250.20">
    <property type="entry name" value="MFS general substrate transporter like domains"/>
    <property type="match status" value="1"/>
</dbReference>
<dbReference type="GO" id="GO:0022857">
    <property type="term" value="F:transmembrane transporter activity"/>
    <property type="evidence" value="ECO:0007669"/>
    <property type="project" value="InterPro"/>
</dbReference>
<dbReference type="InterPro" id="IPR020846">
    <property type="entry name" value="MFS_dom"/>
</dbReference>
<proteinExistence type="predicted"/>
<keyword evidence="2" id="KW-0813">Transport</keyword>
<feature type="transmembrane region" description="Helical" evidence="7">
    <location>
        <begin position="454"/>
        <end position="473"/>
    </location>
</feature>
<evidence type="ECO:0000313" key="10">
    <source>
        <dbReference type="Proteomes" id="UP000002139"/>
    </source>
</evidence>
<evidence type="ECO:0000313" key="9">
    <source>
        <dbReference type="EMBL" id="CAN91641.1"/>
    </source>
</evidence>
<dbReference type="Pfam" id="PF07690">
    <property type="entry name" value="MFS_1"/>
    <property type="match status" value="1"/>
</dbReference>
<comment type="subcellular location">
    <subcellularLocation>
        <location evidence="1">Cell membrane</location>
        <topology evidence="1">Multi-pass membrane protein</topology>
    </subcellularLocation>
</comment>
<dbReference type="eggNOG" id="COG0477">
    <property type="taxonomic scope" value="Bacteria"/>
</dbReference>
<evidence type="ECO:0000256" key="6">
    <source>
        <dbReference type="ARBA" id="ARBA00023136"/>
    </source>
</evidence>
<dbReference type="STRING" id="448385.sce1483"/>
<dbReference type="FunFam" id="1.20.1720.10:FF:000004">
    <property type="entry name" value="EmrB/QacA family drug resistance transporter"/>
    <property type="match status" value="1"/>
</dbReference>
<feature type="transmembrane region" description="Helical" evidence="7">
    <location>
        <begin position="395"/>
        <end position="414"/>
    </location>
</feature>
<evidence type="ECO:0000256" key="5">
    <source>
        <dbReference type="ARBA" id="ARBA00022989"/>
    </source>
</evidence>
<name>A9FCA0_SORC5</name>
<dbReference type="SUPFAM" id="SSF103473">
    <property type="entry name" value="MFS general substrate transporter"/>
    <property type="match status" value="1"/>
</dbReference>
<dbReference type="CDD" id="cd17502">
    <property type="entry name" value="MFS_Azr1_MDR_like"/>
    <property type="match status" value="1"/>
</dbReference>
<dbReference type="EMBL" id="AM746676">
    <property type="protein sequence ID" value="CAN91641.1"/>
    <property type="molecule type" value="Genomic_DNA"/>
</dbReference>
<dbReference type="PROSITE" id="PS50850">
    <property type="entry name" value="MFS"/>
    <property type="match status" value="1"/>
</dbReference>
<feature type="transmembrane region" description="Helical" evidence="7">
    <location>
        <begin position="260"/>
        <end position="283"/>
    </location>
</feature>
<evidence type="ECO:0000256" key="2">
    <source>
        <dbReference type="ARBA" id="ARBA00022448"/>
    </source>
</evidence>
<dbReference type="KEGG" id="scl:sce1483"/>
<evidence type="ECO:0000256" key="7">
    <source>
        <dbReference type="SAM" id="Phobius"/>
    </source>
</evidence>
<keyword evidence="6 7" id="KW-0472">Membrane</keyword>
<dbReference type="AlphaFoldDB" id="A9FCA0"/>
<feature type="transmembrane region" description="Helical" evidence="7">
    <location>
        <begin position="47"/>
        <end position="65"/>
    </location>
</feature>
<dbReference type="Proteomes" id="UP000002139">
    <property type="component" value="Chromosome"/>
</dbReference>
<evidence type="ECO:0000256" key="4">
    <source>
        <dbReference type="ARBA" id="ARBA00022692"/>
    </source>
</evidence>
<protein>
    <submittedName>
        <fullName evidence="9">Permease of the major facilitator superfamily</fullName>
    </submittedName>
</protein>
<keyword evidence="3" id="KW-1003">Cell membrane</keyword>
<feature type="transmembrane region" description="Helical" evidence="7">
    <location>
        <begin position="295"/>
        <end position="313"/>
    </location>
</feature>
<evidence type="ECO:0000256" key="3">
    <source>
        <dbReference type="ARBA" id="ARBA00022475"/>
    </source>
</evidence>
<dbReference type="InterPro" id="IPR036259">
    <property type="entry name" value="MFS_trans_sf"/>
</dbReference>
<feature type="domain" description="Major facilitator superfamily (MFS) profile" evidence="8">
    <location>
        <begin position="12"/>
        <end position="478"/>
    </location>
</feature>
<feature type="transmembrane region" description="Helical" evidence="7">
    <location>
        <begin position="77"/>
        <end position="95"/>
    </location>
</feature>
<keyword evidence="4 7" id="KW-0812">Transmembrane</keyword>
<reference evidence="9 10" key="1">
    <citation type="journal article" date="2007" name="Nat. Biotechnol.">
        <title>Complete genome sequence of the myxobacterium Sorangium cellulosum.</title>
        <authorList>
            <person name="Schneiker S."/>
            <person name="Perlova O."/>
            <person name="Kaiser O."/>
            <person name="Gerth K."/>
            <person name="Alici A."/>
            <person name="Altmeyer M.O."/>
            <person name="Bartels D."/>
            <person name="Bekel T."/>
            <person name="Beyer S."/>
            <person name="Bode E."/>
            <person name="Bode H.B."/>
            <person name="Bolten C.J."/>
            <person name="Choudhuri J.V."/>
            <person name="Doss S."/>
            <person name="Elnakady Y.A."/>
            <person name="Frank B."/>
            <person name="Gaigalat L."/>
            <person name="Goesmann A."/>
            <person name="Groeger C."/>
            <person name="Gross F."/>
            <person name="Jelsbak L."/>
            <person name="Jelsbak L."/>
            <person name="Kalinowski J."/>
            <person name="Kegler C."/>
            <person name="Knauber T."/>
            <person name="Konietzny S."/>
            <person name="Kopp M."/>
            <person name="Krause L."/>
            <person name="Krug D."/>
            <person name="Linke B."/>
            <person name="Mahmud T."/>
            <person name="Martinez-Arias R."/>
            <person name="McHardy A.C."/>
            <person name="Merai M."/>
            <person name="Meyer F."/>
            <person name="Mormann S."/>
            <person name="Munoz-Dorado J."/>
            <person name="Perez J."/>
            <person name="Pradella S."/>
            <person name="Rachid S."/>
            <person name="Raddatz G."/>
            <person name="Rosenau F."/>
            <person name="Rueckert C."/>
            <person name="Sasse F."/>
            <person name="Scharfe M."/>
            <person name="Schuster S.C."/>
            <person name="Suen G."/>
            <person name="Treuner-Lange A."/>
            <person name="Velicer G.J."/>
            <person name="Vorholter F.-J."/>
            <person name="Weissman K.J."/>
            <person name="Welch R.D."/>
            <person name="Wenzel S.C."/>
            <person name="Whitworth D.E."/>
            <person name="Wilhelm S."/>
            <person name="Wittmann C."/>
            <person name="Bloecker H."/>
            <person name="Puehler A."/>
            <person name="Mueller R."/>
        </authorList>
    </citation>
    <scope>NUCLEOTIDE SEQUENCE [LARGE SCALE GENOMIC DNA]</scope>
    <source>
        <strain evidence="10">So ce56</strain>
    </source>
</reference>
<organism evidence="9 10">
    <name type="scientific">Sorangium cellulosum (strain So ce56)</name>
    <name type="common">Polyangium cellulosum (strain So ce56)</name>
    <dbReference type="NCBI Taxonomy" id="448385"/>
    <lineage>
        <taxon>Bacteria</taxon>
        <taxon>Pseudomonadati</taxon>
        <taxon>Myxococcota</taxon>
        <taxon>Polyangia</taxon>
        <taxon>Polyangiales</taxon>
        <taxon>Polyangiaceae</taxon>
        <taxon>Sorangium</taxon>
    </lineage>
</organism>
<evidence type="ECO:0000259" key="8">
    <source>
        <dbReference type="PROSITE" id="PS50850"/>
    </source>
</evidence>
<feature type="transmembrane region" description="Helical" evidence="7">
    <location>
        <begin position="167"/>
        <end position="186"/>
    </location>
</feature>
<dbReference type="PANTHER" id="PTHR23501">
    <property type="entry name" value="MAJOR FACILITATOR SUPERFAMILY"/>
    <property type="match status" value="1"/>
</dbReference>
<gene>
    <name evidence="9" type="ordered locus">sce1483</name>
</gene>
<dbReference type="BioCyc" id="SCEL448385:SCE_RS07670-MONOMER"/>
<dbReference type="HOGENOM" id="CLU_000960_22_3_7"/>
<accession>A9FCA0</accession>
<feature type="transmembrane region" description="Helical" evidence="7">
    <location>
        <begin position="325"/>
        <end position="345"/>
    </location>
</feature>
<dbReference type="PRINTS" id="PR01036">
    <property type="entry name" value="TCRTETB"/>
</dbReference>
<evidence type="ECO:0000256" key="1">
    <source>
        <dbReference type="ARBA" id="ARBA00004651"/>
    </source>
</evidence>
<keyword evidence="5 7" id="KW-1133">Transmembrane helix</keyword>
<feature type="transmembrane region" description="Helical" evidence="7">
    <location>
        <begin position="351"/>
        <end position="374"/>
    </location>
</feature>
<keyword evidence="10" id="KW-1185">Reference proteome</keyword>
<sequence>MASERKTHRALTVAGLILALAMAALESTVVATAMPTVIGDLGGIHQYAWVTTAYLLTSSVLVPICGKLSDIYGRKPIMLFGIAVFLLGSIASGAAQTMPQLIAFRALQGAGAGAMQPMAMTISGDIFDLEERARIQGVFGAAWGLFGIIGPMVGGLIVHYFSWRWVFYVNVPFGVASVALVASSFHERIDRRPHELDFLGAALLSAGVVALLLATGRLGGETTLLAAVASAALFAAFFAVERRASEPMIPLPLFRRPVMLISNVAGAILGGAMVGTITFVPLFVQGVLRGTPTDAGSAIAPMLIGWPVASAIGGRLIPRVGFRPLIWIGLGVTAAAGLALALGGAHDTPLMLRATTLFFGVGMGLSNVALLIAVQSSVAWDQRGIATASTMFSRLLGGVVAVGIMGGVLTAQLAKDPSIPADAASRLLTAEGARDLDPSILQHLGEALTSGLTTVFWIIAAMGITGFIAALWFPRVPLQAAGGDAAVAPPSEAGVG</sequence>
<feature type="transmembrane region" description="Helical" evidence="7">
    <location>
        <begin position="222"/>
        <end position="240"/>
    </location>
</feature>
<feature type="transmembrane region" description="Helical" evidence="7">
    <location>
        <begin position="107"/>
        <end position="127"/>
    </location>
</feature>